<keyword evidence="7 9" id="KW-0862">Zinc</keyword>
<accession>A0A9P0F0Z8</accession>
<feature type="compositionally biased region" description="Low complexity" evidence="10">
    <location>
        <begin position="194"/>
        <end position="204"/>
    </location>
</feature>
<feature type="compositionally biased region" description="Basic residues" evidence="10">
    <location>
        <begin position="695"/>
        <end position="707"/>
    </location>
</feature>
<evidence type="ECO:0000259" key="11">
    <source>
        <dbReference type="PROSITE" id="PS50103"/>
    </source>
</evidence>
<evidence type="ECO:0000256" key="10">
    <source>
        <dbReference type="SAM" id="MobiDB-lite"/>
    </source>
</evidence>
<dbReference type="GO" id="GO:0008143">
    <property type="term" value="F:poly(A) binding"/>
    <property type="evidence" value="ECO:0007669"/>
    <property type="project" value="InterPro"/>
</dbReference>
<feature type="compositionally biased region" description="Low complexity" evidence="10">
    <location>
        <begin position="512"/>
        <end position="523"/>
    </location>
</feature>
<feature type="compositionally biased region" description="Basic and acidic residues" evidence="10">
    <location>
        <begin position="327"/>
        <end position="352"/>
    </location>
</feature>
<feature type="region of interest" description="Disordered" evidence="10">
    <location>
        <begin position="147"/>
        <end position="252"/>
    </location>
</feature>
<dbReference type="GO" id="GO:0005634">
    <property type="term" value="C:nucleus"/>
    <property type="evidence" value="ECO:0007669"/>
    <property type="project" value="UniProtKB-SubCell"/>
</dbReference>
<keyword evidence="8" id="KW-0539">Nucleus</keyword>
<protein>
    <recommendedName>
        <fullName evidence="3">Zinc finger CCCH domain-containing protein 14</fullName>
    </recommendedName>
</protein>
<dbReference type="PANTHER" id="PTHR14738:SF29">
    <property type="entry name" value="ZINC FINGER CCCH DOMAIN-CONTAINING PROTEIN 14"/>
    <property type="match status" value="1"/>
</dbReference>
<feature type="region of interest" description="Disordered" evidence="10">
    <location>
        <begin position="599"/>
        <end position="755"/>
    </location>
</feature>
<dbReference type="SMART" id="SM00356">
    <property type="entry name" value="ZnF_C3H1"/>
    <property type="match status" value="3"/>
</dbReference>
<dbReference type="GO" id="GO:0005737">
    <property type="term" value="C:cytoplasm"/>
    <property type="evidence" value="ECO:0007669"/>
    <property type="project" value="TreeGrafter"/>
</dbReference>
<comment type="subcellular location">
    <subcellularLocation>
        <location evidence="1">Nucleus</location>
    </subcellularLocation>
</comment>
<keyword evidence="5" id="KW-0677">Repeat</keyword>
<evidence type="ECO:0000256" key="3">
    <source>
        <dbReference type="ARBA" id="ARBA00015071"/>
    </source>
</evidence>
<dbReference type="Gene3D" id="4.10.1000.30">
    <property type="match status" value="2"/>
</dbReference>
<dbReference type="AlphaFoldDB" id="A0A9P0F0Z8"/>
<feature type="compositionally biased region" description="Basic and acidic residues" evidence="10">
    <location>
        <begin position="384"/>
        <end position="396"/>
    </location>
</feature>
<organism evidence="12 13">
    <name type="scientific">Bemisia tabaci</name>
    <name type="common">Sweetpotato whitefly</name>
    <name type="synonym">Aleurodes tabaci</name>
    <dbReference type="NCBI Taxonomy" id="7038"/>
    <lineage>
        <taxon>Eukaryota</taxon>
        <taxon>Metazoa</taxon>
        <taxon>Ecdysozoa</taxon>
        <taxon>Arthropoda</taxon>
        <taxon>Hexapoda</taxon>
        <taxon>Insecta</taxon>
        <taxon>Pterygota</taxon>
        <taxon>Neoptera</taxon>
        <taxon>Paraneoptera</taxon>
        <taxon>Hemiptera</taxon>
        <taxon>Sternorrhyncha</taxon>
        <taxon>Aleyrodoidea</taxon>
        <taxon>Aleyrodidae</taxon>
        <taxon>Aleyrodinae</taxon>
        <taxon>Bemisia</taxon>
    </lineage>
</organism>
<feature type="region of interest" description="Disordered" evidence="10">
    <location>
        <begin position="505"/>
        <end position="564"/>
    </location>
</feature>
<dbReference type="Pfam" id="PF14608">
    <property type="entry name" value="zf-CCCH_2"/>
    <property type="match status" value="5"/>
</dbReference>
<feature type="compositionally biased region" description="Basic and acidic residues" evidence="10">
    <location>
        <begin position="296"/>
        <end position="319"/>
    </location>
</feature>
<dbReference type="Proteomes" id="UP001152759">
    <property type="component" value="Chromosome 3"/>
</dbReference>
<dbReference type="KEGG" id="btab:109030535"/>
<dbReference type="Gene3D" id="1.20.1390.10">
    <property type="entry name" value="PWI domain"/>
    <property type="match status" value="1"/>
</dbReference>
<dbReference type="GO" id="GO:0008270">
    <property type="term" value="F:zinc ion binding"/>
    <property type="evidence" value="ECO:0007669"/>
    <property type="project" value="UniProtKB-KW"/>
</dbReference>
<gene>
    <name evidence="12" type="ORF">BEMITA_LOCUS6334</name>
</gene>
<evidence type="ECO:0000256" key="8">
    <source>
        <dbReference type="ARBA" id="ARBA00023242"/>
    </source>
</evidence>
<feature type="region of interest" description="Disordered" evidence="10">
    <location>
        <begin position="268"/>
        <end position="480"/>
    </location>
</feature>
<feature type="compositionally biased region" description="Basic and acidic residues" evidence="10">
    <location>
        <begin position="158"/>
        <end position="172"/>
    </location>
</feature>
<dbReference type="InterPro" id="IPR040366">
    <property type="entry name" value="Nab2/ZC3H14"/>
</dbReference>
<feature type="compositionally biased region" description="Acidic residues" evidence="10">
    <location>
        <begin position="243"/>
        <end position="252"/>
    </location>
</feature>
<evidence type="ECO:0000313" key="13">
    <source>
        <dbReference type="Proteomes" id="UP001152759"/>
    </source>
</evidence>
<evidence type="ECO:0000256" key="6">
    <source>
        <dbReference type="ARBA" id="ARBA00022771"/>
    </source>
</evidence>
<feature type="compositionally biased region" description="Acidic residues" evidence="10">
    <location>
        <begin position="721"/>
        <end position="733"/>
    </location>
</feature>
<dbReference type="PANTHER" id="PTHR14738">
    <property type="entry name" value="ZINC FINGER CCCH DOMAIN-CONTAINING PROTEIN 14"/>
    <property type="match status" value="1"/>
</dbReference>
<feature type="zinc finger region" description="C3H1-type" evidence="9">
    <location>
        <begin position="853"/>
        <end position="878"/>
    </location>
</feature>
<feature type="compositionally biased region" description="Basic and acidic residues" evidence="10">
    <location>
        <begin position="406"/>
        <end position="451"/>
    </location>
</feature>
<dbReference type="FunFam" id="4.10.1000.40:FF:000006">
    <property type="entry name" value="Zinc finger CCCH domain-containing protein 14"/>
    <property type="match status" value="1"/>
</dbReference>
<feature type="compositionally biased region" description="Basic and acidic residues" evidence="10">
    <location>
        <begin position="209"/>
        <end position="242"/>
    </location>
</feature>
<comment type="similarity">
    <text evidence="2">Belongs to the ZC3H14 family.</text>
</comment>
<dbReference type="InterPro" id="IPR000571">
    <property type="entry name" value="Znf_CCCH"/>
</dbReference>
<evidence type="ECO:0000313" key="12">
    <source>
        <dbReference type="EMBL" id="CAH0387300.1"/>
    </source>
</evidence>
<feature type="region of interest" description="Disordered" evidence="10">
    <location>
        <begin position="83"/>
        <end position="132"/>
    </location>
</feature>
<dbReference type="EMBL" id="OU963864">
    <property type="protein sequence ID" value="CAH0387300.1"/>
    <property type="molecule type" value="Genomic_DNA"/>
</dbReference>
<reference evidence="12" key="1">
    <citation type="submission" date="2021-12" db="EMBL/GenBank/DDBJ databases">
        <authorList>
            <person name="King R."/>
        </authorList>
    </citation>
    <scope>NUCLEOTIDE SEQUENCE</scope>
</reference>
<proteinExistence type="inferred from homology"/>
<feature type="compositionally biased region" description="Basic and acidic residues" evidence="10">
    <location>
        <begin position="461"/>
        <end position="471"/>
    </location>
</feature>
<evidence type="ECO:0000256" key="4">
    <source>
        <dbReference type="ARBA" id="ARBA00022723"/>
    </source>
</evidence>
<sequence length="989" mass="109820">MEGVGAEISQKIKSAIKAKLMEIGAFVDDELPDYIMVMVANKRTKAQMNDDLSLFLGSNTHHFTSWLHSVLEQLKQVTLISQAAKGSKDSNKRKSTASGDNASEERERKKKRKESKDESEVPTSSLPVSDITDRIKQELISEFSKDANIVTQVPSEVPKNKRPLDSAPKETESSIQPAKASEVPPEKVSEDNKSSSTKDAAAAARKVKHSAEVTKEVSVEKELVTNKKVIENGGKDGNSAKEDSEDSLSIELSSDENEYINIKNDDLFLSGDDDVATPCPPSIKSVSSKAISLKANDPRSSRRHSGSKETLSKRGRSPEPSRSTSGARDDHRRVVLDRSKEPSRRDTERTKSDANSVGSKKVMDAREVLNWKRSLSKGQASGGEKSEEQSRNKSIFDRLSGNSARSSDRVRERSVERIRQRSGERVRERSSERSQRVASKDHSRSKDDARSSVKSSVNITENKKRDRRTDDIQAASTLAKRQKISISEIAKVERELLRGVQKVAAVKPQVTSQVSSRSLAQSSRSHERESRSSQSSSRRKEKVPENRLASQVIAKEPEPEDEDIVADVPSVVKVTPRPVIPSAKAAPRNLILKAVAEAEKSIQSSPVRSEKLRNKEREKKSKRPKEKFTKNISPACISITLPNDRVGINKDGNISETWLDDSEDEEVKTEVRPSIDILKLYQSSRREGPLSSRRNPSRRSPSRRSPSRRSISPPRKKPSEYEDEYSGDGDGDSIEFNISENSLPDEDLDPEPKKEPSFIVTLNNLDPMIKARAESEESKAVNRVKPQRIYPEKLDESSNETTLPMIHKAVSPVIISVSPSSPESSDETTLKKTVPTVSKPVTTYVAPKVSATNKVADVCKFWPNCLAGDKCPYVHISTPCVNFPNCKFGNRCLYTHPKCKFLTACVRKNCPYSHPVSSLPLSSPALSSQQCKYFPQCTKTGCPYFHPKVCKFGPNCVTKDCIFAHIYSSSGNKFKWSKSSSSQPLSIYL</sequence>
<feature type="compositionally biased region" description="Acidic residues" evidence="10">
    <location>
        <begin position="658"/>
        <end position="667"/>
    </location>
</feature>
<feature type="domain" description="C3H1-type" evidence="11">
    <location>
        <begin position="853"/>
        <end position="878"/>
    </location>
</feature>
<feature type="compositionally biased region" description="Basic and acidic residues" evidence="10">
    <location>
        <begin position="608"/>
        <end position="619"/>
    </location>
</feature>
<evidence type="ECO:0000256" key="5">
    <source>
        <dbReference type="ARBA" id="ARBA00022737"/>
    </source>
</evidence>
<evidence type="ECO:0000256" key="9">
    <source>
        <dbReference type="PROSITE-ProRule" id="PRU00723"/>
    </source>
</evidence>
<keyword evidence="13" id="KW-1185">Reference proteome</keyword>
<name>A0A9P0F0Z8_BEMTA</name>
<evidence type="ECO:0000256" key="1">
    <source>
        <dbReference type="ARBA" id="ARBA00004123"/>
    </source>
</evidence>
<dbReference type="GO" id="GO:0043488">
    <property type="term" value="P:regulation of mRNA stability"/>
    <property type="evidence" value="ECO:0007669"/>
    <property type="project" value="InterPro"/>
</dbReference>
<keyword evidence="4 9" id="KW-0479">Metal-binding</keyword>
<evidence type="ECO:0000256" key="2">
    <source>
        <dbReference type="ARBA" id="ARBA00008423"/>
    </source>
</evidence>
<feature type="compositionally biased region" description="Basic and acidic residues" evidence="10">
    <location>
        <begin position="184"/>
        <end position="193"/>
    </location>
</feature>
<feature type="compositionally biased region" description="Basic and acidic residues" evidence="10">
    <location>
        <begin position="361"/>
        <end position="370"/>
    </location>
</feature>
<dbReference type="PROSITE" id="PS50103">
    <property type="entry name" value="ZF_C3H1"/>
    <property type="match status" value="1"/>
</dbReference>
<evidence type="ECO:0000256" key="7">
    <source>
        <dbReference type="ARBA" id="ARBA00022833"/>
    </source>
</evidence>
<keyword evidence="6 9" id="KW-0863">Zinc-finger</keyword>